<dbReference type="InterPro" id="IPR051923">
    <property type="entry name" value="Glycosyl_Hydrolase_39"/>
</dbReference>
<dbReference type="Gene3D" id="3.20.20.80">
    <property type="entry name" value="Glycosidases"/>
    <property type="match status" value="1"/>
</dbReference>
<dbReference type="EMBL" id="AP022612">
    <property type="protein sequence ID" value="BBZ34879.1"/>
    <property type="molecule type" value="Genomic_DNA"/>
</dbReference>
<evidence type="ECO:0000313" key="1">
    <source>
        <dbReference type="EMBL" id="BBZ34879.1"/>
    </source>
</evidence>
<dbReference type="PANTHER" id="PTHR12631">
    <property type="entry name" value="ALPHA-L-IDURONIDASE"/>
    <property type="match status" value="1"/>
</dbReference>
<sequence>MAGLAGVGGAGLLAAGCRSEQAEAPKVSGSGRVSGEPVLAVGLYSWDELMFLHNQIDWLGLGYVRLGGDVSDPLMRFCVDNRLDVLVTVTPETERAEVASDGEFVAAYLARLDTVLDRYGPGGSFWAQNPGLPQTALTQIEIGNEPNFGYGFSGTLQEKIAQYAEVLIASYNHIKDRWPTVTVVGFATGGASDAAPAFIEAMLPALTAAGQLDCFDVMSLHPYSATSAPEQTIVEPWGSWVASESINTVKQLMLEAGLDKPLWITEVGYQISHADGGRFPTPVDVLGNHGTVTLTQQAAYTIRMNMAAARYSIPRVYHMFAVDSDDYNGGWFGGGPAHDPRPVADAMRQLIRLLHDATDFEVVLDGLGGAAESPYTYRFGTPRGGVLVAWCQNRGEFAIPLDAETETRVTDMFGNTIATVHADSYQGQLSEEPIYLFPASTDMPS</sequence>
<dbReference type="GO" id="GO:0004553">
    <property type="term" value="F:hydrolase activity, hydrolyzing O-glycosyl compounds"/>
    <property type="evidence" value="ECO:0007669"/>
    <property type="project" value="TreeGrafter"/>
</dbReference>
<proteinExistence type="predicted"/>
<gene>
    <name evidence="1" type="ORF">MCNF_34840</name>
</gene>
<protein>
    <recommendedName>
        <fullName evidence="3">Asl1-like glycosyl hydrolase catalytic domain-containing protein</fullName>
    </recommendedName>
</protein>
<dbReference type="PANTHER" id="PTHR12631:SF10">
    <property type="entry name" value="BETA-XYLOSIDASE-LIKE PROTEIN-RELATED"/>
    <property type="match status" value="1"/>
</dbReference>
<dbReference type="RefSeq" id="WP_133057708.1">
    <property type="nucleotide sequence ID" value="NZ_AP022612.1"/>
</dbReference>
<dbReference type="AlphaFoldDB" id="A0A7I7XZY2"/>
<dbReference type="OrthoDB" id="9802522at2"/>
<dbReference type="InterPro" id="IPR017853">
    <property type="entry name" value="GH"/>
</dbReference>
<evidence type="ECO:0008006" key="3">
    <source>
        <dbReference type="Google" id="ProtNLM"/>
    </source>
</evidence>
<keyword evidence="2" id="KW-1185">Reference proteome</keyword>
<reference evidence="1" key="2">
    <citation type="submission" date="2020-02" db="EMBL/GenBank/DDBJ databases">
        <authorList>
            <person name="Matsumoto Y."/>
            <person name="Motooka D."/>
            <person name="Nakamura S."/>
        </authorList>
    </citation>
    <scope>NUCLEOTIDE SEQUENCE</scope>
    <source>
        <strain evidence="1">JCM 13671</strain>
    </source>
</reference>
<dbReference type="Proteomes" id="UP000466931">
    <property type="component" value="Chromosome"/>
</dbReference>
<name>A0A7I7XZY2_9MYCO</name>
<organism evidence="1 2">
    <name type="scientific">Mycolicibacterium confluentis</name>
    <dbReference type="NCBI Taxonomy" id="28047"/>
    <lineage>
        <taxon>Bacteria</taxon>
        <taxon>Bacillati</taxon>
        <taxon>Actinomycetota</taxon>
        <taxon>Actinomycetes</taxon>
        <taxon>Mycobacteriales</taxon>
        <taxon>Mycobacteriaceae</taxon>
        <taxon>Mycolicibacterium</taxon>
    </lineage>
</organism>
<accession>A0A7I7XZY2</accession>
<dbReference type="SUPFAM" id="SSF51445">
    <property type="entry name" value="(Trans)glycosidases"/>
    <property type="match status" value="1"/>
</dbReference>
<reference evidence="1" key="1">
    <citation type="journal article" date="2019" name="Emerg. Microbes Infect.">
        <title>Comprehensive subspecies identification of 175 nontuberculous mycobacteria species based on 7547 genomic profiles.</title>
        <authorList>
            <person name="Matsumoto Y."/>
            <person name="Kinjo T."/>
            <person name="Motooka D."/>
            <person name="Nabeya D."/>
            <person name="Jung N."/>
            <person name="Uechi K."/>
            <person name="Horii T."/>
            <person name="Iida T."/>
            <person name="Fujita J."/>
            <person name="Nakamura S."/>
        </authorList>
    </citation>
    <scope>NUCLEOTIDE SEQUENCE [LARGE SCALE GENOMIC DNA]</scope>
    <source>
        <strain evidence="1">JCM 13671</strain>
    </source>
</reference>
<evidence type="ECO:0000313" key="2">
    <source>
        <dbReference type="Proteomes" id="UP000466931"/>
    </source>
</evidence>